<reference evidence="2" key="1">
    <citation type="journal article" date="2018" name="Genome Biol.">
        <title>SKESA: strategic k-mer extension for scrupulous assemblies.</title>
        <authorList>
            <person name="Souvorov A."/>
            <person name="Agarwala R."/>
            <person name="Lipman D.J."/>
        </authorList>
    </citation>
    <scope>NUCLEOTIDE SEQUENCE</scope>
    <source>
        <strain evidence="2">BCW_3452</strain>
    </source>
</reference>
<reference evidence="2" key="2">
    <citation type="submission" date="2019-01" db="EMBL/GenBank/DDBJ databases">
        <authorList>
            <consortium name="NCBI Pathogen Detection Project"/>
        </authorList>
    </citation>
    <scope>NUCLEOTIDE SEQUENCE</scope>
    <source>
        <strain evidence="2">BCW_3452</strain>
    </source>
</reference>
<dbReference type="SUPFAM" id="SSF56300">
    <property type="entry name" value="Metallo-dependent phosphatases"/>
    <property type="match status" value="1"/>
</dbReference>
<dbReference type="PANTHER" id="PTHR42850:SF4">
    <property type="entry name" value="ZINC-DEPENDENT ENDOPOLYPHOSPHATASE"/>
    <property type="match status" value="1"/>
</dbReference>
<evidence type="ECO:0000259" key="1">
    <source>
        <dbReference type="Pfam" id="PF00149"/>
    </source>
</evidence>
<dbReference type="PANTHER" id="PTHR42850">
    <property type="entry name" value="METALLOPHOSPHOESTERASE"/>
    <property type="match status" value="1"/>
</dbReference>
<sequence length="284" mass="31598">MSYFNYSNHLNGIQKFELDLSGGQSLFAVTDVHGHLDLLIWGLRELGFKFPDFNEKQNGDYLIVAGDMVDRGSQSYETIQAIRFLDGALPVRGNHEELAYSGVVSGRSSLYSHWLLNGGDAWHEKHHKGVLVDALSWAVNLPEVLDLRISDGSRIGVTHAGLPRGTNWNEILEVVEGTAKEGVNPLVKRKMYQDLCWSRDDFLNEAGHSIEGVDAVLHGHNSIKCGKPLILGNRVYFDTGVCYCVNGSEESCLTILHYKKGGEILGLFDPYRVGLDWRGKPTLL</sequence>
<dbReference type="InterPro" id="IPR029052">
    <property type="entry name" value="Metallo-depent_PP-like"/>
</dbReference>
<dbReference type="AlphaFoldDB" id="A0A8H9K6F9"/>
<comment type="caution">
    <text evidence="2">The sequence shown here is derived from an EMBL/GenBank/DDBJ whole genome shotgun (WGS) entry which is preliminary data.</text>
</comment>
<dbReference type="GO" id="GO:0005737">
    <property type="term" value="C:cytoplasm"/>
    <property type="evidence" value="ECO:0007669"/>
    <property type="project" value="TreeGrafter"/>
</dbReference>
<protein>
    <recommendedName>
        <fullName evidence="1">Calcineurin-like phosphoesterase domain-containing protein</fullName>
    </recommendedName>
</protein>
<dbReference type="InterPro" id="IPR050126">
    <property type="entry name" value="Ap4A_hydrolase"/>
</dbReference>
<dbReference type="Gene3D" id="3.60.21.10">
    <property type="match status" value="1"/>
</dbReference>
<dbReference type="Pfam" id="PF00149">
    <property type="entry name" value="Metallophos"/>
    <property type="match status" value="1"/>
</dbReference>
<dbReference type="Proteomes" id="UP000863257">
    <property type="component" value="Unassembled WGS sequence"/>
</dbReference>
<dbReference type="InterPro" id="IPR004843">
    <property type="entry name" value="Calcineurin-like_PHP"/>
</dbReference>
<evidence type="ECO:0000313" key="2">
    <source>
        <dbReference type="EMBL" id="HAS8538323.1"/>
    </source>
</evidence>
<dbReference type="EMBL" id="DACRBY010000001">
    <property type="protein sequence ID" value="HAS8538323.1"/>
    <property type="molecule type" value="Genomic_DNA"/>
</dbReference>
<feature type="domain" description="Calcineurin-like phosphoesterase" evidence="1">
    <location>
        <begin position="28"/>
        <end position="220"/>
    </location>
</feature>
<accession>A0A8H9K6F9</accession>
<dbReference type="GO" id="GO:0016791">
    <property type="term" value="F:phosphatase activity"/>
    <property type="evidence" value="ECO:0007669"/>
    <property type="project" value="TreeGrafter"/>
</dbReference>
<name>A0A8H9K6F9_VIBVL</name>
<proteinExistence type="predicted"/>
<organism evidence="2">
    <name type="scientific">Vibrio vulnificus</name>
    <dbReference type="NCBI Taxonomy" id="672"/>
    <lineage>
        <taxon>Bacteria</taxon>
        <taxon>Pseudomonadati</taxon>
        <taxon>Pseudomonadota</taxon>
        <taxon>Gammaproteobacteria</taxon>
        <taxon>Vibrionales</taxon>
        <taxon>Vibrionaceae</taxon>
        <taxon>Vibrio</taxon>
    </lineage>
</organism>
<gene>
    <name evidence="2" type="ORF">I7730_00725</name>
</gene>